<dbReference type="PANTHER" id="PTHR38041">
    <property type="entry name" value="CHORISMATE MUTASE"/>
    <property type="match status" value="1"/>
</dbReference>
<evidence type="ECO:0000313" key="4">
    <source>
        <dbReference type="Proteomes" id="UP000642910"/>
    </source>
</evidence>
<evidence type="ECO:0000313" key="3">
    <source>
        <dbReference type="EMBL" id="MBF8379083.1"/>
    </source>
</evidence>
<sequence length="104" mass="12080">MQRPLDEELRDLRRAIDAIDEQILTFLARRFAIADEIAEHKALRRQAVVQPERAQEVRARYLEAGAALGLNPPFLSALWTLVHEESCRRQGERLRAFERSTRTV</sequence>
<dbReference type="RefSeq" id="WP_195868400.1">
    <property type="nucleotide sequence ID" value="NZ_JADPKZ010000048.1"/>
</dbReference>
<organism evidence="3 4">
    <name type="scientific">Alicyclobacillus mali</name>
    <name type="common">ex Roth et al. 2021</name>
    <dbReference type="NCBI Taxonomy" id="1123961"/>
    <lineage>
        <taxon>Bacteria</taxon>
        <taxon>Bacillati</taxon>
        <taxon>Bacillota</taxon>
        <taxon>Bacilli</taxon>
        <taxon>Bacillales</taxon>
        <taxon>Alicyclobacillaceae</taxon>
        <taxon>Alicyclobacillus</taxon>
    </lineage>
</organism>
<evidence type="ECO:0000259" key="2">
    <source>
        <dbReference type="PROSITE" id="PS51168"/>
    </source>
</evidence>
<keyword evidence="4" id="KW-1185">Reference proteome</keyword>
<dbReference type="InterPro" id="IPR051331">
    <property type="entry name" value="Chorismate_mutase-related"/>
</dbReference>
<dbReference type="InterPro" id="IPR036263">
    <property type="entry name" value="Chorismate_II_sf"/>
</dbReference>
<dbReference type="EMBL" id="JADPKZ010000048">
    <property type="protein sequence ID" value="MBF8379083.1"/>
    <property type="molecule type" value="Genomic_DNA"/>
</dbReference>
<dbReference type="Pfam" id="PF01817">
    <property type="entry name" value="CM_2"/>
    <property type="match status" value="1"/>
</dbReference>
<evidence type="ECO:0000256" key="1">
    <source>
        <dbReference type="ARBA" id="ARBA00023235"/>
    </source>
</evidence>
<dbReference type="InterPro" id="IPR002701">
    <property type="entry name" value="CM_II_prokaryot"/>
</dbReference>
<accession>A0ABS0F740</accession>
<dbReference type="PROSITE" id="PS51168">
    <property type="entry name" value="CHORISMATE_MUT_2"/>
    <property type="match status" value="1"/>
</dbReference>
<comment type="caution">
    <text evidence="3">The sequence shown here is derived from an EMBL/GenBank/DDBJ whole genome shotgun (WGS) entry which is preliminary data.</text>
</comment>
<keyword evidence="1" id="KW-0413">Isomerase</keyword>
<dbReference type="PANTHER" id="PTHR38041:SF1">
    <property type="entry name" value="CHORISMATE MUTASE"/>
    <property type="match status" value="1"/>
</dbReference>
<protein>
    <submittedName>
        <fullName evidence="3">Chorismate mutase</fullName>
    </submittedName>
</protein>
<dbReference type="SMART" id="SM00830">
    <property type="entry name" value="CM_2"/>
    <property type="match status" value="1"/>
</dbReference>
<dbReference type="Gene3D" id="1.20.59.10">
    <property type="entry name" value="Chorismate mutase"/>
    <property type="match status" value="1"/>
</dbReference>
<dbReference type="InterPro" id="IPR036979">
    <property type="entry name" value="CM_dom_sf"/>
</dbReference>
<gene>
    <name evidence="3" type="ORF">IW967_14630</name>
</gene>
<dbReference type="Proteomes" id="UP000642910">
    <property type="component" value="Unassembled WGS sequence"/>
</dbReference>
<dbReference type="SUPFAM" id="SSF48600">
    <property type="entry name" value="Chorismate mutase II"/>
    <property type="match status" value="1"/>
</dbReference>
<proteinExistence type="predicted"/>
<feature type="domain" description="Chorismate mutase" evidence="2">
    <location>
        <begin position="3"/>
        <end position="94"/>
    </location>
</feature>
<reference evidence="3 4" key="1">
    <citation type="submission" date="2020-11" db="EMBL/GenBank/DDBJ databases">
        <title>Genomic insight of Alicyclobacillus mali FL 18 reveals a new arsenic-resistant strain, with potential in environmental biotechnology.</title>
        <authorList>
            <person name="Fiorentino G."/>
            <person name="Gallo G."/>
            <person name="Aulitto M."/>
        </authorList>
    </citation>
    <scope>NUCLEOTIDE SEQUENCE [LARGE SCALE GENOMIC DNA]</scope>
    <source>
        <strain evidence="3 4">FL 18</strain>
    </source>
</reference>
<name>A0ABS0F740_9BACL</name>